<dbReference type="OrthoDB" id="187854at2"/>
<name>A0A371JL39_9FLAO</name>
<evidence type="ECO:0000313" key="2">
    <source>
        <dbReference type="Proteomes" id="UP000261828"/>
    </source>
</evidence>
<protein>
    <submittedName>
        <fullName evidence="1">DUF2911 domain-containing protein</fullName>
    </submittedName>
</protein>
<comment type="caution">
    <text evidence="1">The sequence shown here is derived from an EMBL/GenBank/DDBJ whole genome shotgun (WGS) entry which is preliminary data.</text>
</comment>
<dbReference type="Pfam" id="PF11138">
    <property type="entry name" value="DUF2911"/>
    <property type="match status" value="1"/>
</dbReference>
<accession>A0A371JL39</accession>
<dbReference type="Proteomes" id="UP000261828">
    <property type="component" value="Unassembled WGS sequence"/>
</dbReference>
<evidence type="ECO:0000313" key="1">
    <source>
        <dbReference type="EMBL" id="RDY57648.1"/>
    </source>
</evidence>
<dbReference type="AlphaFoldDB" id="A0A371JL39"/>
<reference evidence="1 2" key="1">
    <citation type="submission" date="2018-08" db="EMBL/GenBank/DDBJ databases">
        <title>Muricauda nanhaiensis sp. nov., isolated from seawater of the South China Sea.</title>
        <authorList>
            <person name="Dang Y."/>
        </authorList>
    </citation>
    <scope>NUCLEOTIDE SEQUENCE [LARGE SCALE GENOMIC DNA]</scope>
    <source>
        <strain evidence="1 2">SM1704</strain>
    </source>
</reference>
<dbReference type="RefSeq" id="WP_116185920.1">
    <property type="nucleotide sequence ID" value="NZ_QTJX01000008.1"/>
</dbReference>
<gene>
    <name evidence="1" type="ORF">DX873_18185</name>
</gene>
<organism evidence="1 2">
    <name type="scientific">Flagellimonas nanhaiensis</name>
    <dbReference type="NCBI Taxonomy" id="2292706"/>
    <lineage>
        <taxon>Bacteria</taxon>
        <taxon>Pseudomonadati</taxon>
        <taxon>Bacteroidota</taxon>
        <taxon>Flavobacteriia</taxon>
        <taxon>Flavobacteriales</taxon>
        <taxon>Flavobacteriaceae</taxon>
        <taxon>Flagellimonas</taxon>
    </lineage>
</organism>
<dbReference type="EMBL" id="QTJX01000008">
    <property type="protein sequence ID" value="RDY57648.1"/>
    <property type="molecule type" value="Genomic_DNA"/>
</dbReference>
<dbReference type="SUPFAM" id="SSF48452">
    <property type="entry name" value="TPR-like"/>
    <property type="match status" value="1"/>
</dbReference>
<dbReference type="InterPro" id="IPR021314">
    <property type="entry name" value="DUF2911"/>
</dbReference>
<proteinExistence type="predicted"/>
<dbReference type="Gene3D" id="1.25.40.10">
    <property type="entry name" value="Tetratricopeptide repeat domain"/>
    <property type="match status" value="1"/>
</dbReference>
<dbReference type="InterPro" id="IPR011990">
    <property type="entry name" value="TPR-like_helical_dom_sf"/>
</dbReference>
<keyword evidence="2" id="KW-1185">Reference proteome</keyword>
<sequence length="285" mass="32496">MFQRFLGFVLFLLVLGVNGQITHPKASPFSKIEQEVGLSKISVEYSRPAVRGREIFGNLVPYGRIWRVGANESTKITVSTDMEVMGNLLPKGTYALYAFPEAESWEMVFHTNTSHWGDGRKNYDPKEDLFRIKVTPMQISGHQENFLIAFDSITHNTTNMQLIWASTMVTIPFAVDTHGQMNAEIAKQLKENPSAQTYYEAARYLQEQGLDYERALGYLNKALEIGGDTYYFHKVKSLVEAALGDYESAIKSAGKSLEISKDLEKDEFVRMNQKNIEKWRLMLKK</sequence>